<dbReference type="Gene3D" id="1.10.287.950">
    <property type="entry name" value="Methyl-accepting chemotaxis protein"/>
    <property type="match status" value="1"/>
</dbReference>
<feature type="coiled-coil region" evidence="12">
    <location>
        <begin position="403"/>
        <end position="430"/>
    </location>
</feature>
<evidence type="ECO:0000256" key="7">
    <source>
        <dbReference type="ARBA" id="ARBA00022989"/>
    </source>
</evidence>
<evidence type="ECO:0000259" key="14">
    <source>
        <dbReference type="PROSITE" id="PS50111"/>
    </source>
</evidence>
<evidence type="ECO:0000256" key="3">
    <source>
        <dbReference type="ARBA" id="ARBA00022481"/>
    </source>
</evidence>
<evidence type="ECO:0000256" key="1">
    <source>
        <dbReference type="ARBA" id="ARBA00004429"/>
    </source>
</evidence>
<dbReference type="Gene3D" id="1.20.120.30">
    <property type="entry name" value="Aspartate receptor, ligand-binding domain"/>
    <property type="match status" value="1"/>
</dbReference>
<dbReference type="PANTHER" id="PTHR32089:SF112">
    <property type="entry name" value="LYSOZYME-LIKE PROTEIN-RELATED"/>
    <property type="match status" value="1"/>
</dbReference>
<proteinExistence type="inferred from homology"/>
<evidence type="ECO:0000256" key="9">
    <source>
        <dbReference type="ARBA" id="ARBA00023224"/>
    </source>
</evidence>
<dbReference type="SUPFAM" id="SSF58104">
    <property type="entry name" value="Methyl-accepting chemotaxis protein (MCP) signaling domain"/>
    <property type="match status" value="1"/>
</dbReference>
<reference evidence="17 18" key="1">
    <citation type="submission" date="2021-03" db="EMBL/GenBank/DDBJ databases">
        <authorList>
            <person name="So Y."/>
        </authorList>
    </citation>
    <scope>NUCLEOTIDE SEQUENCE [LARGE SCALE GENOMIC DNA]</scope>
    <source>
        <strain evidence="17 18">PWR1</strain>
    </source>
</reference>
<dbReference type="PROSITE" id="PS50885">
    <property type="entry name" value="HAMP"/>
    <property type="match status" value="1"/>
</dbReference>
<dbReference type="InterPro" id="IPR013655">
    <property type="entry name" value="PAS_fold_3"/>
</dbReference>
<name>A0ABS4AWJ8_9PROT</name>
<organism evidence="17 18">
    <name type="scientific">Roseomonas nitratireducens</name>
    <dbReference type="NCBI Taxonomy" id="2820810"/>
    <lineage>
        <taxon>Bacteria</taxon>
        <taxon>Pseudomonadati</taxon>
        <taxon>Pseudomonadota</taxon>
        <taxon>Alphaproteobacteria</taxon>
        <taxon>Acetobacterales</taxon>
        <taxon>Roseomonadaceae</taxon>
        <taxon>Roseomonas</taxon>
    </lineage>
</organism>
<evidence type="ECO:0000256" key="4">
    <source>
        <dbReference type="ARBA" id="ARBA00022500"/>
    </source>
</evidence>
<dbReference type="NCBIfam" id="TIGR00229">
    <property type="entry name" value="sensory_box"/>
    <property type="match status" value="1"/>
</dbReference>
<evidence type="ECO:0000256" key="5">
    <source>
        <dbReference type="ARBA" id="ARBA00022519"/>
    </source>
</evidence>
<keyword evidence="12" id="KW-0175">Coiled coil</keyword>
<dbReference type="InterPro" id="IPR003660">
    <property type="entry name" value="HAMP_dom"/>
</dbReference>
<evidence type="ECO:0000256" key="11">
    <source>
        <dbReference type="PROSITE-ProRule" id="PRU00284"/>
    </source>
</evidence>
<comment type="similarity">
    <text evidence="10">Belongs to the methyl-accepting chemotaxis (MCP) protein family.</text>
</comment>
<dbReference type="InterPro" id="IPR004089">
    <property type="entry name" value="MCPsignal_dom"/>
</dbReference>
<dbReference type="Pfam" id="PF07238">
    <property type="entry name" value="PilZ"/>
    <property type="match status" value="1"/>
</dbReference>
<dbReference type="InterPro" id="IPR003122">
    <property type="entry name" value="Tar_rcpt_lig-bd"/>
</dbReference>
<evidence type="ECO:0000313" key="17">
    <source>
        <dbReference type="EMBL" id="MBP0464952.1"/>
    </source>
</evidence>
<evidence type="ECO:0000256" key="10">
    <source>
        <dbReference type="ARBA" id="ARBA00029447"/>
    </source>
</evidence>
<dbReference type="SUPFAM" id="SSF55785">
    <property type="entry name" value="PYP-like sensor domain (PAS domain)"/>
    <property type="match status" value="1"/>
</dbReference>
<dbReference type="InterPro" id="IPR004090">
    <property type="entry name" value="Chemotax_Me-accpt_rcpt"/>
</dbReference>
<dbReference type="InterPro" id="IPR009875">
    <property type="entry name" value="PilZ_domain"/>
</dbReference>
<evidence type="ECO:0000259" key="16">
    <source>
        <dbReference type="PROSITE" id="PS50885"/>
    </source>
</evidence>
<evidence type="ECO:0000313" key="18">
    <source>
        <dbReference type="Proteomes" id="UP000680815"/>
    </source>
</evidence>
<keyword evidence="7 13" id="KW-1133">Transmembrane helix</keyword>
<comment type="subcellular location">
    <subcellularLocation>
        <location evidence="1">Cell inner membrane</location>
        <topology evidence="1">Multi-pass membrane protein</topology>
    </subcellularLocation>
</comment>
<dbReference type="InterPro" id="IPR035965">
    <property type="entry name" value="PAS-like_dom_sf"/>
</dbReference>
<dbReference type="PROSITE" id="PS50111">
    <property type="entry name" value="CHEMOTAXIS_TRANSDUC_2"/>
    <property type="match status" value="1"/>
</dbReference>
<dbReference type="EMBL" id="JAGIYZ010000012">
    <property type="protein sequence ID" value="MBP0464952.1"/>
    <property type="molecule type" value="Genomic_DNA"/>
</dbReference>
<feature type="domain" description="HAMP" evidence="16">
    <location>
        <begin position="370"/>
        <end position="422"/>
    </location>
</feature>
<dbReference type="Pfam" id="PF08447">
    <property type="entry name" value="PAS_3"/>
    <property type="match status" value="1"/>
</dbReference>
<comment type="caution">
    <text evidence="17">The sequence shown here is derived from an EMBL/GenBank/DDBJ whole genome shotgun (WGS) entry which is preliminary data.</text>
</comment>
<dbReference type="CDD" id="cd00130">
    <property type="entry name" value="PAS"/>
    <property type="match status" value="1"/>
</dbReference>
<evidence type="ECO:0000259" key="15">
    <source>
        <dbReference type="PROSITE" id="PS50112"/>
    </source>
</evidence>
<keyword evidence="6 13" id="KW-0812">Transmembrane</keyword>
<dbReference type="SMART" id="SM00283">
    <property type="entry name" value="MA"/>
    <property type="match status" value="1"/>
</dbReference>
<dbReference type="Proteomes" id="UP000680815">
    <property type="component" value="Unassembled WGS sequence"/>
</dbReference>
<evidence type="ECO:0000256" key="12">
    <source>
        <dbReference type="SAM" id="Coils"/>
    </source>
</evidence>
<dbReference type="PANTHER" id="PTHR32089">
    <property type="entry name" value="METHYL-ACCEPTING CHEMOTAXIS PROTEIN MCPB"/>
    <property type="match status" value="1"/>
</dbReference>
<feature type="domain" description="Methyl-accepting transducer" evidence="14">
    <location>
        <begin position="460"/>
        <end position="689"/>
    </location>
</feature>
<keyword evidence="18" id="KW-1185">Reference proteome</keyword>
<dbReference type="InterPro" id="IPR000014">
    <property type="entry name" value="PAS"/>
</dbReference>
<evidence type="ECO:0000256" key="2">
    <source>
        <dbReference type="ARBA" id="ARBA00022475"/>
    </source>
</evidence>
<keyword evidence="2" id="KW-1003">Cell membrane</keyword>
<accession>A0ABS4AWJ8</accession>
<sequence length="820" mass="86362">MRVNGPVTTEEVTFDAEEVLVSRTDTGGRIVFSNAAFARVSGFSAEELQGAPHNVVRHPDMPKEAFADLWATIKAGRPWEGLVKNRTRAGAFYWVRANVTPVRDGDTVTGYISIRSRPEEAEKAQAEEAYRAIREGRARDIGLDDGQIVRRGWRARLATWRDSVAVRIAAALVLVTLAVVGVGAMTLGGMADSNDSLRRVYQERTVPLARLTEALDRMRDNATQLALLPIDIRGGHDTAERIAKVRDYVGRAEAAWNAYAAIPRVGDETAAAAAFLAAREAYLRDGLRPALALAEAGQAEALDRHLRDRAAPLFTPVMGALRRVIAHQTQAAEAAYAEAQEDFSDHAQGALVIGLFAVLLGGLCAWLAIRALRRPIRDLENHFVAIAANAFDRRIGTPAAREFREVTTQLRMLRARLAFAEAERGERERQAGEERRRIIGALAERVETEARLAVENVATRTGSIAGQTQAMAGIATDLSARASAMSATSGEARDAVEAVAAAAEELAASIREIASQAQRTGEITRRAVDGGASAEAAIGRLNATVSRIGEVLGLIRSIAGQTNLLALNATIEAARAGDAGKGFAVVAGEVKGLAGQTARSTEDIARQIAEIEEGTSAAVEAVAGIGGMIAEISEAAQAIASAMEQQAAVTQEIARNVAQSGLAVRRMSDAADSVSAAAEEAGQHAAGVSAATAAVDGDVAALRGTLVAVVRTSIEEADRRMSERISVSEPCAVIGGMGERDGRLVNVSSHGALVSGIAGLREEESVTLVLPRHGGLRVAAVVRGLSPAGVHLSLAPEDASGEAWRAALATMSASRRRAAA</sequence>
<feature type="transmembrane region" description="Helical" evidence="13">
    <location>
        <begin position="350"/>
        <end position="369"/>
    </location>
</feature>
<dbReference type="Pfam" id="PF00015">
    <property type="entry name" value="MCPsignal"/>
    <property type="match status" value="1"/>
</dbReference>
<gene>
    <name evidence="17" type="ORF">J5Y09_13600</name>
</gene>
<evidence type="ECO:0000256" key="13">
    <source>
        <dbReference type="SAM" id="Phobius"/>
    </source>
</evidence>
<dbReference type="PRINTS" id="PR00260">
    <property type="entry name" value="CHEMTRNSDUCR"/>
</dbReference>
<dbReference type="PROSITE" id="PS50112">
    <property type="entry name" value="PAS"/>
    <property type="match status" value="1"/>
</dbReference>
<feature type="domain" description="PAS" evidence="15">
    <location>
        <begin position="25"/>
        <end position="50"/>
    </location>
</feature>
<dbReference type="Pfam" id="PF02203">
    <property type="entry name" value="TarH"/>
    <property type="match status" value="1"/>
</dbReference>
<keyword evidence="9 11" id="KW-0807">Transducer</keyword>
<keyword evidence="5" id="KW-0997">Cell inner membrane</keyword>
<evidence type="ECO:0000256" key="6">
    <source>
        <dbReference type="ARBA" id="ARBA00022692"/>
    </source>
</evidence>
<dbReference type="Gene3D" id="3.30.450.20">
    <property type="entry name" value="PAS domain"/>
    <property type="match status" value="1"/>
</dbReference>
<keyword evidence="8 13" id="KW-0472">Membrane</keyword>
<keyword evidence="4" id="KW-0145">Chemotaxis</keyword>
<dbReference type="RefSeq" id="WP_209352345.1">
    <property type="nucleotide sequence ID" value="NZ_JAGIYZ010000012.1"/>
</dbReference>
<evidence type="ECO:0000256" key="8">
    <source>
        <dbReference type="ARBA" id="ARBA00023136"/>
    </source>
</evidence>
<feature type="transmembrane region" description="Helical" evidence="13">
    <location>
        <begin position="164"/>
        <end position="187"/>
    </location>
</feature>
<keyword evidence="3" id="KW-0488">Methylation</keyword>
<protein>
    <submittedName>
        <fullName evidence="17">Tar ligand binding domain-containing protein</fullName>
    </submittedName>
</protein>